<dbReference type="InterPro" id="IPR003594">
    <property type="entry name" value="HATPase_dom"/>
</dbReference>
<dbReference type="CDD" id="cd00082">
    <property type="entry name" value="HisKA"/>
    <property type="match status" value="1"/>
</dbReference>
<keyword evidence="11" id="KW-0067">ATP-binding</keyword>
<dbReference type="PANTHER" id="PTHR44936:SF5">
    <property type="entry name" value="SENSOR HISTIDINE KINASE ENVZ"/>
    <property type="match status" value="1"/>
</dbReference>
<accession>A0A252ASD1</accession>
<feature type="transmembrane region" description="Helical" evidence="15">
    <location>
        <begin position="166"/>
        <end position="188"/>
    </location>
</feature>
<evidence type="ECO:0000256" key="8">
    <source>
        <dbReference type="ARBA" id="ARBA00022692"/>
    </source>
</evidence>
<dbReference type="SUPFAM" id="SSF55874">
    <property type="entry name" value="ATPase domain of HSP90 chaperone/DNA topoisomerase II/histidine kinase"/>
    <property type="match status" value="1"/>
</dbReference>
<feature type="transmembrane region" description="Helical" evidence="15">
    <location>
        <begin position="12"/>
        <end position="36"/>
    </location>
</feature>
<dbReference type="Pfam" id="PF00672">
    <property type="entry name" value="HAMP"/>
    <property type="match status" value="1"/>
</dbReference>
<keyword evidence="8 15" id="KW-0812">Transmembrane</keyword>
<organism evidence="18 19">
    <name type="scientific">Acetobacter indonesiensis</name>
    <dbReference type="NCBI Taxonomy" id="104101"/>
    <lineage>
        <taxon>Bacteria</taxon>
        <taxon>Pseudomonadati</taxon>
        <taxon>Pseudomonadota</taxon>
        <taxon>Alphaproteobacteria</taxon>
        <taxon>Acetobacterales</taxon>
        <taxon>Acetobacteraceae</taxon>
        <taxon>Acetobacter</taxon>
    </lineage>
</organism>
<dbReference type="InterPro" id="IPR036890">
    <property type="entry name" value="HATPase_C_sf"/>
</dbReference>
<dbReference type="PANTHER" id="PTHR44936">
    <property type="entry name" value="SENSOR PROTEIN CREC"/>
    <property type="match status" value="1"/>
</dbReference>
<keyword evidence="13" id="KW-0902">Two-component regulatory system</keyword>
<dbReference type="InterPro" id="IPR003661">
    <property type="entry name" value="HisK_dim/P_dom"/>
</dbReference>
<evidence type="ECO:0000256" key="13">
    <source>
        <dbReference type="ARBA" id="ARBA00023012"/>
    </source>
</evidence>
<evidence type="ECO:0000256" key="10">
    <source>
        <dbReference type="ARBA" id="ARBA00022777"/>
    </source>
</evidence>
<keyword evidence="4" id="KW-1003">Cell membrane</keyword>
<evidence type="ECO:0000256" key="9">
    <source>
        <dbReference type="ARBA" id="ARBA00022741"/>
    </source>
</evidence>
<dbReference type="SMART" id="SM00304">
    <property type="entry name" value="HAMP"/>
    <property type="match status" value="1"/>
</dbReference>
<evidence type="ECO:0000256" key="1">
    <source>
        <dbReference type="ARBA" id="ARBA00000085"/>
    </source>
</evidence>
<dbReference type="Pfam" id="PF02518">
    <property type="entry name" value="HATPase_c"/>
    <property type="match status" value="1"/>
</dbReference>
<evidence type="ECO:0000256" key="3">
    <source>
        <dbReference type="ARBA" id="ARBA00012438"/>
    </source>
</evidence>
<proteinExistence type="predicted"/>
<evidence type="ECO:0000313" key="19">
    <source>
        <dbReference type="Proteomes" id="UP000194641"/>
    </source>
</evidence>
<keyword evidence="10 18" id="KW-0418">Kinase</keyword>
<comment type="subcellular location">
    <subcellularLocation>
        <location evidence="2">Cell inner membrane</location>
        <topology evidence="2">Multi-pass membrane protein</topology>
    </subcellularLocation>
</comment>
<sequence>MKKFRRLYPHTIYGQMVMLVSLSMILTLSVISFLLYQFRPVMPPVPPGPWANAQAMETGIQALQAAPLATREAIAKKISNSEITFSVTVPLPCEEVPVDHLAELLHRILLSRLDMSERQIQLKSCAPDESGRPSSYIYVPEGTISIRAYNFPHIHFHHFMHLTTPLMVSFLSLLSITLSLTFWSIWYISRPLRNIAKGADAFGYDIAPDPLPEQGPTEVKRLTRAFNRMQARIAASVEERTRMLIAIGHDLRTPLTRLFMRLEIGGEEASPQALHHDLTLMNKMLNGALYFLREQTEAEKPERTDLASLLESLSMEYSAVGRNVTYNGPSDLICVCQTTALERALSNLVDNGLKYGSEVSIHLESDTRHAIITICDDGPGIPDAQLPSALLPFYRLDPARASDGGLGLGLSIAEAIVSRHQGKLVLSNVKPHGLQAQITLPLHNSKLTA</sequence>
<dbReference type="GO" id="GO:0005524">
    <property type="term" value="F:ATP binding"/>
    <property type="evidence" value="ECO:0007669"/>
    <property type="project" value="UniProtKB-KW"/>
</dbReference>
<dbReference type="EMBL" id="JOPA01000025">
    <property type="protein sequence ID" value="OUI93006.1"/>
    <property type="molecule type" value="Genomic_DNA"/>
</dbReference>
<dbReference type="InterPro" id="IPR050980">
    <property type="entry name" value="2C_sensor_his_kinase"/>
</dbReference>
<keyword evidence="7" id="KW-0808">Transferase</keyword>
<keyword evidence="6" id="KW-0597">Phosphoprotein</keyword>
<dbReference type="GO" id="GO:0005886">
    <property type="term" value="C:plasma membrane"/>
    <property type="evidence" value="ECO:0007669"/>
    <property type="project" value="UniProtKB-SubCell"/>
</dbReference>
<comment type="caution">
    <text evidence="18">The sequence shown here is derived from an EMBL/GenBank/DDBJ whole genome shotgun (WGS) entry which is preliminary data.</text>
</comment>
<feature type="domain" description="HAMP" evidence="17">
    <location>
        <begin position="186"/>
        <end position="238"/>
    </location>
</feature>
<dbReference type="PROSITE" id="PS50885">
    <property type="entry name" value="HAMP"/>
    <property type="match status" value="1"/>
</dbReference>
<dbReference type="SUPFAM" id="SSF47384">
    <property type="entry name" value="Homodimeric domain of signal transducing histidine kinase"/>
    <property type="match status" value="1"/>
</dbReference>
<gene>
    <name evidence="18" type="ORF">HK17_08945</name>
</gene>
<evidence type="ECO:0000256" key="5">
    <source>
        <dbReference type="ARBA" id="ARBA00022519"/>
    </source>
</evidence>
<comment type="catalytic activity">
    <reaction evidence="1">
        <text>ATP + protein L-histidine = ADP + protein N-phospho-L-histidine.</text>
        <dbReference type="EC" id="2.7.13.3"/>
    </reaction>
</comment>
<evidence type="ECO:0000256" key="15">
    <source>
        <dbReference type="SAM" id="Phobius"/>
    </source>
</evidence>
<evidence type="ECO:0000256" key="14">
    <source>
        <dbReference type="ARBA" id="ARBA00023136"/>
    </source>
</evidence>
<dbReference type="AlphaFoldDB" id="A0A252ASD1"/>
<keyword evidence="14 15" id="KW-0472">Membrane</keyword>
<dbReference type="InterPro" id="IPR004358">
    <property type="entry name" value="Sig_transdc_His_kin-like_C"/>
</dbReference>
<feature type="domain" description="Histidine kinase" evidence="16">
    <location>
        <begin position="246"/>
        <end position="444"/>
    </location>
</feature>
<dbReference type="InterPro" id="IPR036097">
    <property type="entry name" value="HisK_dim/P_sf"/>
</dbReference>
<evidence type="ECO:0000259" key="17">
    <source>
        <dbReference type="PROSITE" id="PS50885"/>
    </source>
</evidence>
<evidence type="ECO:0000256" key="12">
    <source>
        <dbReference type="ARBA" id="ARBA00022989"/>
    </source>
</evidence>
<dbReference type="GO" id="GO:0000155">
    <property type="term" value="F:phosphorelay sensor kinase activity"/>
    <property type="evidence" value="ECO:0007669"/>
    <property type="project" value="InterPro"/>
</dbReference>
<evidence type="ECO:0000256" key="2">
    <source>
        <dbReference type="ARBA" id="ARBA00004429"/>
    </source>
</evidence>
<evidence type="ECO:0000256" key="11">
    <source>
        <dbReference type="ARBA" id="ARBA00022840"/>
    </source>
</evidence>
<name>A0A252ASD1_9PROT</name>
<keyword evidence="5" id="KW-0997">Cell inner membrane</keyword>
<reference evidence="19" key="1">
    <citation type="submission" date="2014-06" db="EMBL/GenBank/DDBJ databases">
        <authorList>
            <person name="Winans N.J."/>
            <person name="Newell P.D."/>
            <person name="Douglas A.E."/>
        </authorList>
    </citation>
    <scope>NUCLEOTIDE SEQUENCE [LARGE SCALE GENOMIC DNA]</scope>
</reference>
<dbReference type="CDD" id="cd06225">
    <property type="entry name" value="HAMP"/>
    <property type="match status" value="1"/>
</dbReference>
<evidence type="ECO:0000259" key="16">
    <source>
        <dbReference type="PROSITE" id="PS50109"/>
    </source>
</evidence>
<dbReference type="EC" id="2.7.13.3" evidence="3"/>
<dbReference type="PRINTS" id="PR00344">
    <property type="entry name" value="BCTRLSENSOR"/>
</dbReference>
<evidence type="ECO:0000256" key="7">
    <source>
        <dbReference type="ARBA" id="ARBA00022679"/>
    </source>
</evidence>
<dbReference type="Gene3D" id="1.10.287.130">
    <property type="match status" value="1"/>
</dbReference>
<evidence type="ECO:0000256" key="6">
    <source>
        <dbReference type="ARBA" id="ARBA00022553"/>
    </source>
</evidence>
<dbReference type="PROSITE" id="PS50109">
    <property type="entry name" value="HIS_KIN"/>
    <property type="match status" value="1"/>
</dbReference>
<keyword evidence="9" id="KW-0547">Nucleotide-binding</keyword>
<evidence type="ECO:0000256" key="4">
    <source>
        <dbReference type="ARBA" id="ARBA00022475"/>
    </source>
</evidence>
<keyword evidence="12 15" id="KW-1133">Transmembrane helix</keyword>
<dbReference type="Proteomes" id="UP000194641">
    <property type="component" value="Unassembled WGS sequence"/>
</dbReference>
<evidence type="ECO:0000313" key="18">
    <source>
        <dbReference type="EMBL" id="OUI93006.1"/>
    </source>
</evidence>
<dbReference type="InterPro" id="IPR005467">
    <property type="entry name" value="His_kinase_dom"/>
</dbReference>
<dbReference type="RefSeq" id="WP_256940708.1">
    <property type="nucleotide sequence ID" value="NZ_JBJJWX010000029.1"/>
</dbReference>
<dbReference type="Gene3D" id="3.30.565.10">
    <property type="entry name" value="Histidine kinase-like ATPase, C-terminal domain"/>
    <property type="match status" value="1"/>
</dbReference>
<dbReference type="SMART" id="SM00387">
    <property type="entry name" value="HATPase_c"/>
    <property type="match status" value="1"/>
</dbReference>
<dbReference type="InterPro" id="IPR003660">
    <property type="entry name" value="HAMP_dom"/>
</dbReference>
<protein>
    <recommendedName>
        <fullName evidence="3">histidine kinase</fullName>
        <ecNumber evidence="3">2.7.13.3</ecNumber>
    </recommendedName>
</protein>